<reference evidence="4 5" key="1">
    <citation type="submission" date="2024-01" db="EMBL/GenBank/DDBJ databases">
        <title>A telomere-to-telomere, gap-free genome of sweet tea (Lithocarpus litseifolius).</title>
        <authorList>
            <person name="Zhou J."/>
        </authorList>
    </citation>
    <scope>NUCLEOTIDE SEQUENCE [LARGE SCALE GENOMIC DNA]</scope>
    <source>
        <strain evidence="4">Zhou-2022a</strain>
        <tissue evidence="4">Leaf</tissue>
    </source>
</reference>
<feature type="domain" description="CCHC-type" evidence="3">
    <location>
        <begin position="96"/>
        <end position="111"/>
    </location>
</feature>
<dbReference type="PANTHER" id="PTHR31286:SF167">
    <property type="entry name" value="OS09G0268800 PROTEIN"/>
    <property type="match status" value="1"/>
</dbReference>
<evidence type="ECO:0000256" key="2">
    <source>
        <dbReference type="SAM" id="MobiDB-lite"/>
    </source>
</evidence>
<dbReference type="GO" id="GO:0008270">
    <property type="term" value="F:zinc ion binding"/>
    <property type="evidence" value="ECO:0007669"/>
    <property type="project" value="UniProtKB-KW"/>
</dbReference>
<feature type="region of interest" description="Disordered" evidence="2">
    <location>
        <begin position="263"/>
        <end position="290"/>
    </location>
</feature>
<proteinExistence type="predicted"/>
<dbReference type="PANTHER" id="PTHR31286">
    <property type="entry name" value="GLYCINE-RICH CELL WALL STRUCTURAL PROTEIN 1.8-LIKE"/>
    <property type="match status" value="1"/>
</dbReference>
<dbReference type="Proteomes" id="UP001459277">
    <property type="component" value="Unassembled WGS sequence"/>
</dbReference>
<keyword evidence="1" id="KW-0479">Metal-binding</keyword>
<keyword evidence="1" id="KW-0863">Zinc-finger</keyword>
<evidence type="ECO:0000313" key="5">
    <source>
        <dbReference type="Proteomes" id="UP001459277"/>
    </source>
</evidence>
<dbReference type="InterPro" id="IPR001878">
    <property type="entry name" value="Znf_CCHC"/>
</dbReference>
<name>A0AAW2BW32_9ROSI</name>
<dbReference type="EMBL" id="JAZDWU010000010">
    <property type="protein sequence ID" value="KAK9989327.1"/>
    <property type="molecule type" value="Genomic_DNA"/>
</dbReference>
<comment type="caution">
    <text evidence="4">The sequence shown here is derived from an EMBL/GenBank/DDBJ whole genome shotgun (WGS) entry which is preliminary data.</text>
</comment>
<feature type="region of interest" description="Disordered" evidence="2">
    <location>
        <begin position="129"/>
        <end position="156"/>
    </location>
</feature>
<feature type="compositionally biased region" description="Basic and acidic residues" evidence="2">
    <location>
        <begin position="134"/>
        <end position="149"/>
    </location>
</feature>
<dbReference type="AlphaFoldDB" id="A0AAW2BW32"/>
<organism evidence="4 5">
    <name type="scientific">Lithocarpus litseifolius</name>
    <dbReference type="NCBI Taxonomy" id="425828"/>
    <lineage>
        <taxon>Eukaryota</taxon>
        <taxon>Viridiplantae</taxon>
        <taxon>Streptophyta</taxon>
        <taxon>Embryophyta</taxon>
        <taxon>Tracheophyta</taxon>
        <taxon>Spermatophyta</taxon>
        <taxon>Magnoliopsida</taxon>
        <taxon>eudicotyledons</taxon>
        <taxon>Gunneridae</taxon>
        <taxon>Pentapetalae</taxon>
        <taxon>rosids</taxon>
        <taxon>fabids</taxon>
        <taxon>Fagales</taxon>
        <taxon>Fagaceae</taxon>
        <taxon>Lithocarpus</taxon>
    </lineage>
</organism>
<evidence type="ECO:0000313" key="4">
    <source>
        <dbReference type="EMBL" id="KAK9989327.1"/>
    </source>
</evidence>
<gene>
    <name evidence="4" type="ORF">SO802_029566</name>
</gene>
<dbReference type="GO" id="GO:0003676">
    <property type="term" value="F:nucleic acid binding"/>
    <property type="evidence" value="ECO:0007669"/>
    <property type="project" value="InterPro"/>
</dbReference>
<protein>
    <recommendedName>
        <fullName evidence="3">CCHC-type domain-containing protein</fullName>
    </recommendedName>
</protein>
<evidence type="ECO:0000259" key="3">
    <source>
        <dbReference type="PROSITE" id="PS50158"/>
    </source>
</evidence>
<dbReference type="InterPro" id="IPR025836">
    <property type="entry name" value="Zn_knuckle_CX2CX4HX4C"/>
</dbReference>
<dbReference type="Pfam" id="PF14392">
    <property type="entry name" value="zf-CCHC_4"/>
    <property type="match status" value="1"/>
</dbReference>
<dbReference type="PROSITE" id="PS50158">
    <property type="entry name" value="ZF_CCHC"/>
    <property type="match status" value="1"/>
</dbReference>
<feature type="compositionally biased region" description="Basic and acidic residues" evidence="2">
    <location>
        <begin position="271"/>
        <end position="286"/>
    </location>
</feature>
<sequence>MTYGGSRIYELRNRLVQVWGLPFEFLFEEVGKEIGSKLSEVIEVDKRSWQADQAKFMRIRVNLPIHKSLTRGAHITNAKREIFWVTLKYERLPTFCFICGKLGHDDKHCTQNLEGQQINQQYGEWIRAGGRGKGSAEKARPTSSRSHESMEEEVTEPRLGMVPKNRDTSIQTMSDGNEARTWDQDLENRNVEMLDTIKSNLQGGWDNMEKVEKVLAQVRETRNEQNGTKPDLVRELFRSNEEGFPLVGLPQKPNIEVYGVKSPERQSGTTEDIKNKAQDMGSDKEKKAKAKCSLKKVAREMGKSQYVNKKAQVSIGGKKRAGVIEGLEESECRA</sequence>
<accession>A0AAW2BW32</accession>
<keyword evidence="1" id="KW-0862">Zinc</keyword>
<keyword evidence="5" id="KW-1185">Reference proteome</keyword>
<dbReference type="InterPro" id="IPR040256">
    <property type="entry name" value="At4g02000-like"/>
</dbReference>
<evidence type="ECO:0000256" key="1">
    <source>
        <dbReference type="PROSITE-ProRule" id="PRU00047"/>
    </source>
</evidence>